<dbReference type="InterPro" id="IPR026170">
    <property type="entry name" value="FAM173A/B"/>
</dbReference>
<dbReference type="EMBL" id="MRCG01000002">
    <property type="protein sequence ID" value="OKH50066.1"/>
    <property type="molecule type" value="Genomic_DNA"/>
</dbReference>
<dbReference type="InterPro" id="IPR029063">
    <property type="entry name" value="SAM-dependent_MTases_sf"/>
</dbReference>
<evidence type="ECO:0000256" key="1">
    <source>
        <dbReference type="ARBA" id="ARBA00022603"/>
    </source>
</evidence>
<dbReference type="OrthoDB" id="281208at2"/>
<dbReference type="InterPro" id="IPR041698">
    <property type="entry name" value="Methyltransf_25"/>
</dbReference>
<keyword evidence="3" id="KW-0949">S-adenosyl-L-methionine</keyword>
<dbReference type="Pfam" id="PF13649">
    <property type="entry name" value="Methyltransf_25"/>
    <property type="match status" value="1"/>
</dbReference>
<dbReference type="Gene3D" id="3.40.50.150">
    <property type="entry name" value="Vaccinia Virus protein VP39"/>
    <property type="match status" value="1"/>
</dbReference>
<reference evidence="5 6" key="1">
    <citation type="submission" date="2016-11" db="EMBL/GenBank/DDBJ databases">
        <title>Draft Genome Sequences of Nine Cyanobacterial Strains from Diverse Habitats.</title>
        <authorList>
            <person name="Zhu T."/>
            <person name="Hou S."/>
            <person name="Lu X."/>
            <person name="Hess W.R."/>
        </authorList>
    </citation>
    <scope>NUCLEOTIDE SEQUENCE [LARGE SCALE GENOMIC DNA]</scope>
    <source>
        <strain evidence="5 6">NIES-30</strain>
    </source>
</reference>
<evidence type="ECO:0000313" key="6">
    <source>
        <dbReference type="Proteomes" id="UP000185557"/>
    </source>
</evidence>
<dbReference type="CDD" id="cd02440">
    <property type="entry name" value="AdoMet_MTases"/>
    <property type="match status" value="1"/>
</dbReference>
<comment type="caution">
    <text evidence="5">The sequence shown here is derived from an EMBL/GenBank/DDBJ whole genome shotgun (WGS) entry which is preliminary data.</text>
</comment>
<dbReference type="SUPFAM" id="SSF53335">
    <property type="entry name" value="S-adenosyl-L-methionine-dependent methyltransferases"/>
    <property type="match status" value="1"/>
</dbReference>
<dbReference type="STRING" id="549789.NIES30_05010"/>
<keyword evidence="6" id="KW-1185">Reference proteome</keyword>
<evidence type="ECO:0000313" key="5">
    <source>
        <dbReference type="EMBL" id="OKH50066.1"/>
    </source>
</evidence>
<dbReference type="GO" id="GO:0016279">
    <property type="term" value="F:protein-lysine N-methyltransferase activity"/>
    <property type="evidence" value="ECO:0007669"/>
    <property type="project" value="InterPro"/>
</dbReference>
<dbReference type="Proteomes" id="UP000185557">
    <property type="component" value="Unassembled WGS sequence"/>
</dbReference>
<dbReference type="PANTHER" id="PTHR13610:SF11">
    <property type="entry name" value="METHYLTRANSFERASE DOMAIN-CONTAINING PROTEIN"/>
    <property type="match status" value="1"/>
</dbReference>
<keyword evidence="1 5" id="KW-0489">Methyltransferase</keyword>
<evidence type="ECO:0000256" key="3">
    <source>
        <dbReference type="ARBA" id="ARBA00022691"/>
    </source>
</evidence>
<name>A0A1U7J988_9CYAN</name>
<sequence length="158" mass="17669">MTASRPDIGFIPTPADAIVAMLKLADLSSSDVVYDLGCGDGRLLIRAALDYGVRGVGVDVDAALLRQAQARAEQEGVGDRLTFQQKNLFETDLRNATVVFIYLLPHLNLRLRPRLQTQLQPGSRIITHMFDMGDWLPHLTLRLEPSEEDSVLYLWRVP</sequence>
<accession>A0A1U7J988</accession>
<organism evidence="5 6">
    <name type="scientific">Phormidium tenue NIES-30</name>
    <dbReference type="NCBI Taxonomy" id="549789"/>
    <lineage>
        <taxon>Bacteria</taxon>
        <taxon>Bacillati</taxon>
        <taxon>Cyanobacteriota</taxon>
        <taxon>Cyanophyceae</taxon>
        <taxon>Oscillatoriophycideae</taxon>
        <taxon>Oscillatoriales</taxon>
        <taxon>Oscillatoriaceae</taxon>
        <taxon>Phormidium</taxon>
    </lineage>
</organism>
<proteinExistence type="predicted"/>
<dbReference type="GO" id="GO:0032259">
    <property type="term" value="P:methylation"/>
    <property type="evidence" value="ECO:0007669"/>
    <property type="project" value="UniProtKB-KW"/>
</dbReference>
<dbReference type="RefSeq" id="WP_073607306.1">
    <property type="nucleotide sequence ID" value="NZ_MRCG01000002.1"/>
</dbReference>
<evidence type="ECO:0000259" key="4">
    <source>
        <dbReference type="Pfam" id="PF13649"/>
    </source>
</evidence>
<feature type="domain" description="Methyltransferase" evidence="4">
    <location>
        <begin position="33"/>
        <end position="108"/>
    </location>
</feature>
<keyword evidence="2 5" id="KW-0808">Transferase</keyword>
<gene>
    <name evidence="5" type="ORF">NIES30_05010</name>
</gene>
<protein>
    <submittedName>
        <fullName evidence="5">SAM-dependent methyltransferase</fullName>
    </submittedName>
</protein>
<dbReference type="PANTHER" id="PTHR13610">
    <property type="entry name" value="METHYLTRANSFERASE DOMAIN-CONTAINING PROTEIN"/>
    <property type="match status" value="1"/>
</dbReference>
<dbReference type="AlphaFoldDB" id="A0A1U7J988"/>
<evidence type="ECO:0000256" key="2">
    <source>
        <dbReference type="ARBA" id="ARBA00022679"/>
    </source>
</evidence>